<dbReference type="Pfam" id="PF24702">
    <property type="entry name" value="DUF7665"/>
    <property type="match status" value="1"/>
</dbReference>
<dbReference type="EMBL" id="LDJL01000005">
    <property type="protein sequence ID" value="KRG70546.1"/>
    <property type="molecule type" value="Genomic_DNA"/>
</dbReference>
<accession>A0A0R0CVL7</accession>
<dbReference type="OrthoDB" id="9099622at2"/>
<dbReference type="RefSeq" id="WP_057657634.1">
    <property type="nucleotide sequence ID" value="NZ_LDJL01000005.1"/>
</dbReference>
<dbReference type="InterPro" id="IPR056082">
    <property type="entry name" value="BilB-like"/>
</dbReference>
<protein>
    <submittedName>
        <fullName evidence="1">Uncharacterized protein</fullName>
    </submittedName>
</protein>
<reference evidence="1 2" key="1">
    <citation type="submission" date="2015-05" db="EMBL/GenBank/DDBJ databases">
        <title>Genome sequencing and analysis of members of genus Stenotrophomonas.</title>
        <authorList>
            <person name="Patil P.P."/>
            <person name="Midha S."/>
            <person name="Patil P.B."/>
        </authorList>
    </citation>
    <scope>NUCLEOTIDE SEQUENCE [LARGE SCALE GENOMIC DNA]</scope>
    <source>
        <strain evidence="1 2">DSM 21858</strain>
    </source>
</reference>
<proteinExistence type="predicted"/>
<sequence>MAAQVPPDEQSLRADLASARFLSGQDRGRWRLHRLDWPFVFIGVFAGSGLEFVLRLDCQGFPTAPPTGTFWDPGAGVRLPDARWPRSGERMSMAFRPDWKGGMALYVPCDRESLVGHDAWPAQYPQLIWNPAKGISHYLEVVHDLLQGFEHERAAA</sequence>
<dbReference type="Proteomes" id="UP000052052">
    <property type="component" value="Unassembled WGS sequence"/>
</dbReference>
<organism evidence="1 2">
    <name type="scientific">Pseudoxanthomonas dokdonensis</name>
    <dbReference type="NCBI Taxonomy" id="344882"/>
    <lineage>
        <taxon>Bacteria</taxon>
        <taxon>Pseudomonadati</taxon>
        <taxon>Pseudomonadota</taxon>
        <taxon>Gammaproteobacteria</taxon>
        <taxon>Lysobacterales</taxon>
        <taxon>Lysobacteraceae</taxon>
        <taxon>Pseudoxanthomonas</taxon>
    </lineage>
</organism>
<evidence type="ECO:0000313" key="1">
    <source>
        <dbReference type="EMBL" id="KRG70546.1"/>
    </source>
</evidence>
<gene>
    <name evidence="1" type="ORF">ABB29_05605</name>
</gene>
<keyword evidence="2" id="KW-1185">Reference proteome</keyword>
<dbReference type="PATRIC" id="fig|344882.3.peg.2456"/>
<name>A0A0R0CVL7_9GAMM</name>
<evidence type="ECO:0000313" key="2">
    <source>
        <dbReference type="Proteomes" id="UP000052052"/>
    </source>
</evidence>
<dbReference type="AlphaFoldDB" id="A0A0R0CVL7"/>
<dbReference type="STRING" id="344882.ABB29_05605"/>
<comment type="caution">
    <text evidence="1">The sequence shown here is derived from an EMBL/GenBank/DDBJ whole genome shotgun (WGS) entry which is preliminary data.</text>
</comment>